<evidence type="ECO:0000259" key="5">
    <source>
        <dbReference type="Pfam" id="PF09324"/>
    </source>
</evidence>
<sequence length="1192" mass="130161">MASHLNNAALAKKLLDSMQNDLRTLSAESKRKHPEVKERAETVQLKLRTISTKGDDIIAGLLPISSDVIQPFVLGCDTKNPKLLPLCLVAVQRMISHEAISVTAADSIIGMLWRLMEAGLEELKLLQTATLLLTINSVVQHESLAKALVLCFRLHFTKDSTTINTAAATIKQLVSAIFERVVAEDKISISEPKESLNLEELKAGSKTPPKSLRPCAGDAYLLFQDLCQLVNADQPFWLTGMTEMTRTFGLELVESVLTSYSSTFTLHQEFSFMLKERVCPLVIKLFSPSLKYRQGLPPAPSPAPVEKPFFPIVMRLLRIVAALIRGYYPLLVTECEIFLSLLVKFLEPEKPMWQRCLALEVLHKLSVHPELIKSFCQSYDMKPHSTKIFRDIINALGAFIQSQFMSQPGGPAAQAAKLPDTQGTPPAIVGGMPVGGGVSPQPAFMYRGVWIPLLTTIPHGQSKAGFLEVLDKSEPPNVPDGYGVSLAFRCLMEMTRTVQMLVMGESEEGVGDPAVSRVKKEVDVTESSEEDKQLHVELINSSWCGMLAALSLLLDASYETYAGLSSTDESASEMILKAQESYANMCGHLKMSTPRDAFITALCKASLPPHYTLTVLNSQNSGAGQKGTVLSRSVSQEGAGDVVERSQVVAVGTALPTASLPAGSHQGQVVLTAKNIQVMRALLSLAHCHGDILGSAWHLVLTTLQHLVWILGLKPSAGGSLKAGQQISDSSSSVITTAVMADLPVLSSMLSRLFESSQYLDDVALHHLIDALCKLSMESMELAYSNREPSLFAVAKLLESGLVNLGRVEVLWRPVTAHLLEICQHPHAEMRSWGAEAVTSLVKAALAYKYETPLHENLKLQSAILAPLRALSSIAYNDIRQKQLESVSHVLQNNGDSLLHGWPLVLEVIGAVIQEHGEKLIQMAFQCLQLVVTDFLPIIRAAYCQVVVQVAAKFGLQQQELNVSLTAIGLLWNISDFFFQNRQRIKQELDSAPVEELSQSEAASAAAVGGSGKGKAPPPFDALWMCLFSRLGELCVDSRPAVRKSAGQTLFSTISAHGSLLQHSTWHNVLWQVLFPLLENVQKFSSSASTIRDKESTGNILIHHSRDTAEKQWAETRVLTLAGVARTFNAKRKMLQGLGDFPRAWSLLLEHIELSALCQNAEVSLAALKSFQEILQIGRATKGSEDGESMGP</sequence>
<proteinExistence type="inferred from homology"/>
<dbReference type="SUPFAM" id="SSF48371">
    <property type="entry name" value="ARM repeat"/>
    <property type="match status" value="1"/>
</dbReference>
<dbReference type="PANTHER" id="PTHR10663:SF333">
    <property type="entry name" value="PROTEIN MON2 HOMOLOG"/>
    <property type="match status" value="1"/>
</dbReference>
<dbReference type="Pfam" id="PF12783">
    <property type="entry name" value="Sec7-like_HUS"/>
    <property type="match status" value="1"/>
</dbReference>
<feature type="non-terminal residue" evidence="10">
    <location>
        <position position="1192"/>
    </location>
</feature>
<dbReference type="RefSeq" id="XP_012944312.2">
    <property type="nucleotide sequence ID" value="XM_013088858.2"/>
</dbReference>
<accession>A0ABM1AB36</accession>
<protein>
    <recommendedName>
        <fullName evidence="2">Protein MON2 homolog</fullName>
    </recommendedName>
</protein>
<keyword evidence="9" id="KW-1185">Reference proteome</keyword>
<feature type="domain" description="Mon2/Sec7/BIG1-like HUS" evidence="6">
    <location>
        <begin position="216"/>
        <end position="388"/>
    </location>
</feature>
<dbReference type="Pfam" id="PF16213">
    <property type="entry name" value="DCB"/>
    <property type="match status" value="1"/>
</dbReference>
<reference evidence="10" key="1">
    <citation type="submission" date="2025-08" db="UniProtKB">
        <authorList>
            <consortium name="RefSeq"/>
        </authorList>
    </citation>
    <scope>IDENTIFICATION</scope>
</reference>
<evidence type="ECO:0000259" key="7">
    <source>
        <dbReference type="Pfam" id="PF16206"/>
    </source>
</evidence>
<keyword evidence="4" id="KW-0653">Protein transport</keyword>
<name>A0ABM1AB36_APLCA</name>
<comment type="similarity">
    <text evidence="1">Belongs to the MON2 family.</text>
</comment>
<feature type="domain" description="Mon2/Sec7/BIG1-like dimerisation and cyclophilin-binding" evidence="8">
    <location>
        <begin position="11"/>
        <end position="185"/>
    </location>
</feature>
<dbReference type="InterPro" id="IPR016024">
    <property type="entry name" value="ARM-type_fold"/>
</dbReference>
<dbReference type="InterPro" id="IPR015403">
    <property type="entry name" value="Mon2/Sec7/BIG1-like_HDS"/>
</dbReference>
<dbReference type="Pfam" id="PF09324">
    <property type="entry name" value="Sec7-like_HDS"/>
    <property type="match status" value="1"/>
</dbReference>
<dbReference type="InterPro" id="IPR032691">
    <property type="entry name" value="Mon2/Sec7/BIG1-like_HUS"/>
</dbReference>
<evidence type="ECO:0000256" key="1">
    <source>
        <dbReference type="ARBA" id="ARBA00008144"/>
    </source>
</evidence>
<evidence type="ECO:0000313" key="9">
    <source>
        <dbReference type="Proteomes" id="UP000694888"/>
    </source>
</evidence>
<evidence type="ECO:0000256" key="4">
    <source>
        <dbReference type="ARBA" id="ARBA00022927"/>
    </source>
</evidence>
<dbReference type="Proteomes" id="UP000694888">
    <property type="component" value="Unplaced"/>
</dbReference>
<evidence type="ECO:0000259" key="6">
    <source>
        <dbReference type="Pfam" id="PF12783"/>
    </source>
</evidence>
<evidence type="ECO:0000313" key="10">
    <source>
        <dbReference type="RefSeq" id="XP_012944312.2"/>
    </source>
</evidence>
<evidence type="ECO:0000256" key="3">
    <source>
        <dbReference type="ARBA" id="ARBA00022448"/>
    </source>
</evidence>
<feature type="domain" description="Mon2/Sec7/BIG1-like HDS" evidence="5">
    <location>
        <begin position="850"/>
        <end position="929"/>
    </location>
</feature>
<dbReference type="Pfam" id="PF16206">
    <property type="entry name" value="Mon2_C"/>
    <property type="match status" value="1"/>
</dbReference>
<dbReference type="InterPro" id="IPR032629">
    <property type="entry name" value="DCB_dom"/>
</dbReference>
<gene>
    <name evidence="10" type="primary">LOC101849566</name>
</gene>
<feature type="domain" description="Mon2 C-terminal" evidence="7">
    <location>
        <begin position="933"/>
        <end position="1188"/>
    </location>
</feature>
<dbReference type="InterPro" id="IPR032817">
    <property type="entry name" value="Mon2_C"/>
</dbReference>
<evidence type="ECO:0000259" key="8">
    <source>
        <dbReference type="Pfam" id="PF16213"/>
    </source>
</evidence>
<organism evidence="9 10">
    <name type="scientific">Aplysia californica</name>
    <name type="common">California sea hare</name>
    <dbReference type="NCBI Taxonomy" id="6500"/>
    <lineage>
        <taxon>Eukaryota</taxon>
        <taxon>Metazoa</taxon>
        <taxon>Spiralia</taxon>
        <taxon>Lophotrochozoa</taxon>
        <taxon>Mollusca</taxon>
        <taxon>Gastropoda</taxon>
        <taxon>Heterobranchia</taxon>
        <taxon>Euthyneura</taxon>
        <taxon>Tectipleura</taxon>
        <taxon>Aplysiida</taxon>
        <taxon>Aplysioidea</taxon>
        <taxon>Aplysiidae</taxon>
        <taxon>Aplysia</taxon>
    </lineage>
</organism>
<dbReference type="PANTHER" id="PTHR10663">
    <property type="entry name" value="GUANYL-NUCLEOTIDE EXCHANGE FACTOR"/>
    <property type="match status" value="1"/>
</dbReference>
<keyword evidence="3" id="KW-0813">Transport</keyword>
<evidence type="ECO:0000256" key="2">
    <source>
        <dbReference type="ARBA" id="ARBA00017134"/>
    </source>
</evidence>
<dbReference type="GeneID" id="101849566"/>